<evidence type="ECO:0000256" key="3">
    <source>
        <dbReference type="ARBA" id="ARBA00010286"/>
    </source>
</evidence>
<evidence type="ECO:0000259" key="7">
    <source>
        <dbReference type="Pfam" id="PF12890"/>
    </source>
</evidence>
<evidence type="ECO:0000256" key="5">
    <source>
        <dbReference type="ARBA" id="ARBA00022801"/>
    </source>
</evidence>
<dbReference type="KEGG" id="mcab:HXZ27_17985"/>
<evidence type="ECO:0000256" key="4">
    <source>
        <dbReference type="ARBA" id="ARBA00022723"/>
    </source>
</evidence>
<evidence type="ECO:0000256" key="2">
    <source>
        <dbReference type="ARBA" id="ARBA00002368"/>
    </source>
</evidence>
<protein>
    <submittedName>
        <fullName evidence="8">Dihydroorotase</fullName>
    </submittedName>
</protein>
<evidence type="ECO:0000313" key="8">
    <source>
        <dbReference type="EMBL" id="QLD25871.1"/>
    </source>
</evidence>
<dbReference type="InterPro" id="IPR011059">
    <property type="entry name" value="Metal-dep_hydrolase_composite"/>
</dbReference>
<dbReference type="Proteomes" id="UP000509335">
    <property type="component" value="Chromosome"/>
</dbReference>
<dbReference type="InterPro" id="IPR004722">
    <property type="entry name" value="DHOase"/>
</dbReference>
<dbReference type="Gene3D" id="3.20.20.140">
    <property type="entry name" value="Metal-dependent hydrolases"/>
    <property type="match status" value="1"/>
</dbReference>
<feature type="domain" description="Dihydroorotase catalytic" evidence="7">
    <location>
        <begin position="40"/>
        <end position="223"/>
    </location>
</feature>
<dbReference type="PANTHER" id="PTHR43668">
    <property type="entry name" value="ALLANTOINASE"/>
    <property type="match status" value="1"/>
</dbReference>
<evidence type="ECO:0000313" key="9">
    <source>
        <dbReference type="Proteomes" id="UP000509335"/>
    </source>
</evidence>
<name>A0A7H8XQ84_9ACTN</name>
<dbReference type="InterPro" id="IPR050138">
    <property type="entry name" value="DHOase/Allantoinase_Hydrolase"/>
</dbReference>
<dbReference type="GO" id="GO:0046872">
    <property type="term" value="F:metal ion binding"/>
    <property type="evidence" value="ECO:0007669"/>
    <property type="project" value="UniProtKB-KW"/>
</dbReference>
<dbReference type="PANTHER" id="PTHR43668:SF2">
    <property type="entry name" value="ALLANTOINASE"/>
    <property type="match status" value="1"/>
</dbReference>
<evidence type="ECO:0000256" key="1">
    <source>
        <dbReference type="ARBA" id="ARBA00001947"/>
    </source>
</evidence>
<dbReference type="GO" id="GO:0006145">
    <property type="term" value="P:purine nucleobase catabolic process"/>
    <property type="evidence" value="ECO:0007669"/>
    <property type="project" value="TreeGrafter"/>
</dbReference>
<dbReference type="Pfam" id="PF12890">
    <property type="entry name" value="DHOase"/>
    <property type="match status" value="1"/>
</dbReference>
<comment type="cofactor">
    <cofactor evidence="1">
        <name>Zn(2+)</name>
        <dbReference type="ChEBI" id="CHEBI:29105"/>
    </cofactor>
</comment>
<sequence>MHRLEAVRLTPDGPLVDVTVADGVIGAIEPRDGGPPATERLALPALVDLHTHLRDPGHPEAEDLRSGTAAAAAGGYSDVFAMANTAPPTDRVSRVAALLARVPRGTTRVHPVAAVTRDLAGRRLVDVPALVAAGVRVFSDDGRCVTDPSLVRAMLEASRDLGVVFAQHAQDPHAVGAGVVNARVAARAGAAPWPAAGEERVVDRDLSIAADTGGHLHVCHLSTAGSVELIRQAKRSGVRVTCEVTPHHLVLDDEAALRAGGPLKVNPPLRAAADVLALRAALADGIIDVVATDHAPHPAATKARGWADSAFGLTGLETALPIVATVLRAPDTGLVDWARLTEVLSVVPARIGGIARRTGRSVRVGEPADLCVVETGVPQRIRVDRHRSRSRNNPFGGWTVRERVARTLVGGRVAH</sequence>
<accession>A0A7H8XQ84</accession>
<dbReference type="InterPro" id="IPR032466">
    <property type="entry name" value="Metal_Hydrolase"/>
</dbReference>
<dbReference type="GO" id="GO:0004038">
    <property type="term" value="F:allantoinase activity"/>
    <property type="evidence" value="ECO:0007669"/>
    <property type="project" value="TreeGrafter"/>
</dbReference>
<dbReference type="AlphaFoldDB" id="A0A7H8XQ84"/>
<proteinExistence type="inferred from homology"/>
<keyword evidence="5" id="KW-0378">Hydrolase</keyword>
<keyword evidence="4" id="KW-0479">Metal-binding</keyword>
<organism evidence="8 9">
    <name type="scientific">Micromonospora carbonacea</name>
    <dbReference type="NCBI Taxonomy" id="47853"/>
    <lineage>
        <taxon>Bacteria</taxon>
        <taxon>Bacillati</taxon>
        <taxon>Actinomycetota</taxon>
        <taxon>Actinomycetes</taxon>
        <taxon>Micromonosporales</taxon>
        <taxon>Micromonosporaceae</taxon>
        <taxon>Micromonospora</taxon>
    </lineage>
</organism>
<dbReference type="InterPro" id="IPR024403">
    <property type="entry name" value="DHOase_cat"/>
</dbReference>
<dbReference type="NCBIfam" id="TIGR00857">
    <property type="entry name" value="pyrC_multi"/>
    <property type="match status" value="1"/>
</dbReference>
<dbReference type="EMBL" id="CP058322">
    <property type="protein sequence ID" value="QLD25871.1"/>
    <property type="molecule type" value="Genomic_DNA"/>
</dbReference>
<keyword evidence="6" id="KW-0665">Pyrimidine biosynthesis</keyword>
<comment type="function">
    <text evidence="2">Catalyzes the reversible cyclization of carbamoyl aspartate to dihydroorotate.</text>
</comment>
<dbReference type="GO" id="GO:0005737">
    <property type="term" value="C:cytoplasm"/>
    <property type="evidence" value="ECO:0007669"/>
    <property type="project" value="TreeGrafter"/>
</dbReference>
<dbReference type="SUPFAM" id="SSF51556">
    <property type="entry name" value="Metallo-dependent hydrolases"/>
    <property type="match status" value="1"/>
</dbReference>
<comment type="similarity">
    <text evidence="3">Belongs to the metallo-dependent hydrolases superfamily. DHOase family. Class I DHOase subfamily.</text>
</comment>
<evidence type="ECO:0000256" key="6">
    <source>
        <dbReference type="ARBA" id="ARBA00022975"/>
    </source>
</evidence>
<dbReference type="SUPFAM" id="SSF51338">
    <property type="entry name" value="Composite domain of metallo-dependent hydrolases"/>
    <property type="match status" value="1"/>
</dbReference>
<dbReference type="CDD" id="cd01317">
    <property type="entry name" value="DHOase_IIa"/>
    <property type="match status" value="1"/>
</dbReference>
<dbReference type="InterPro" id="IPR002195">
    <property type="entry name" value="Dihydroorotase_CS"/>
</dbReference>
<dbReference type="PROSITE" id="PS00483">
    <property type="entry name" value="DIHYDROOROTASE_2"/>
    <property type="match status" value="1"/>
</dbReference>
<dbReference type="GO" id="GO:0006221">
    <property type="term" value="P:pyrimidine nucleotide biosynthetic process"/>
    <property type="evidence" value="ECO:0007669"/>
    <property type="project" value="UniProtKB-KW"/>
</dbReference>
<reference evidence="8 9" key="1">
    <citation type="submission" date="2020-07" db="EMBL/GenBank/DDBJ databases">
        <title>A bifunctional nitrone conjugated secondary metabolite targeting the ribosome.</title>
        <authorList>
            <person name="Limbrick E.M."/>
            <person name="Graf M."/>
            <person name="Derewacz D.K."/>
            <person name="Nguyen F."/>
            <person name="Spraggins J.M."/>
            <person name="Wieland M."/>
            <person name="Ynigez-Gutierrez A.E."/>
            <person name="Reisman B.J."/>
            <person name="Zinshteyn B."/>
            <person name="McCulloch K."/>
            <person name="Iverson T.M."/>
            <person name="Green R."/>
            <person name="Wilson D.N."/>
            <person name="Bachmann B.O."/>
        </authorList>
    </citation>
    <scope>NUCLEOTIDE SEQUENCE [LARGE SCALE GENOMIC DNA]</scope>
    <source>
        <strain evidence="9">aurantiaca</strain>
    </source>
</reference>
<dbReference type="Gene3D" id="2.30.40.10">
    <property type="entry name" value="Urease, subunit C, domain 1"/>
    <property type="match status" value="1"/>
</dbReference>
<gene>
    <name evidence="8" type="ORF">HXZ27_17985</name>
</gene>
<dbReference type="GO" id="GO:0004151">
    <property type="term" value="F:dihydroorotase activity"/>
    <property type="evidence" value="ECO:0007669"/>
    <property type="project" value="InterPro"/>
</dbReference>